<accession>K2JXQ4</accession>
<dbReference type="OrthoDB" id="8450945at2"/>
<dbReference type="eggNOG" id="ENOG5032M88">
    <property type="taxonomic scope" value="Bacteria"/>
</dbReference>
<sequence>MIISREHGSREGGRTKTLRIILAIVIVLIACVLFIFLGFHVWDISKAIYAGAKTLKPEVYVPLTITMVTAILGLTATLIAQNRLRKRETDAAFRERKIAIYLEFLEAMESLFIAAKPELGGKPVDQSELVIKLMKVRTKAVLWGSQGVLRALSDFTKVGENRELIEMFEVIERIQKEMRKDLGLSNRGLETHFFSKLVLSDPAEFDALKKNKKD</sequence>
<evidence type="ECO:0000313" key="1">
    <source>
        <dbReference type="EMBL" id="EKE70045.1"/>
    </source>
</evidence>
<dbReference type="RefSeq" id="WP_009572809.1">
    <property type="nucleotide sequence ID" value="NZ_AMRK01000008.1"/>
</dbReference>
<reference evidence="1 2" key="1">
    <citation type="submission" date="2012-09" db="EMBL/GenBank/DDBJ databases">
        <title>Celeribacter baekdonensis B30 Genome Sequencing.</title>
        <authorList>
            <person name="Wang W."/>
        </authorList>
    </citation>
    <scope>NUCLEOTIDE SEQUENCE [LARGE SCALE GENOMIC DNA]</scope>
    <source>
        <strain evidence="1 2">B30</strain>
    </source>
</reference>
<dbReference type="AlphaFoldDB" id="K2JXQ4"/>
<dbReference type="STRING" id="1208323.B30_14199"/>
<dbReference type="Proteomes" id="UP000006762">
    <property type="component" value="Unassembled WGS sequence"/>
</dbReference>
<proteinExistence type="predicted"/>
<dbReference type="EMBL" id="AMRK01000008">
    <property type="protein sequence ID" value="EKE70045.1"/>
    <property type="molecule type" value="Genomic_DNA"/>
</dbReference>
<organism evidence="1 2">
    <name type="scientific">Celeribacter baekdonensis B30</name>
    <dbReference type="NCBI Taxonomy" id="1208323"/>
    <lineage>
        <taxon>Bacteria</taxon>
        <taxon>Pseudomonadati</taxon>
        <taxon>Pseudomonadota</taxon>
        <taxon>Alphaproteobacteria</taxon>
        <taxon>Rhodobacterales</taxon>
        <taxon>Roseobacteraceae</taxon>
        <taxon>Celeribacter</taxon>
    </lineage>
</organism>
<comment type="caution">
    <text evidence="1">The sequence shown here is derived from an EMBL/GenBank/DDBJ whole genome shotgun (WGS) entry which is preliminary data.</text>
</comment>
<evidence type="ECO:0000313" key="2">
    <source>
        <dbReference type="Proteomes" id="UP000006762"/>
    </source>
</evidence>
<protein>
    <submittedName>
        <fullName evidence="1">Uncharacterized protein</fullName>
    </submittedName>
</protein>
<keyword evidence="2" id="KW-1185">Reference proteome</keyword>
<name>K2JXQ4_9RHOB</name>
<gene>
    <name evidence="1" type="ORF">B30_14199</name>
</gene>
<dbReference type="PROSITE" id="PS51257">
    <property type="entry name" value="PROKAR_LIPOPROTEIN"/>
    <property type="match status" value="1"/>
</dbReference>